<dbReference type="SUPFAM" id="SSF53474">
    <property type="entry name" value="alpha/beta-Hydrolases"/>
    <property type="match status" value="1"/>
</dbReference>
<evidence type="ECO:0000313" key="4">
    <source>
        <dbReference type="Proteomes" id="UP000245051"/>
    </source>
</evidence>
<dbReference type="PANTHER" id="PTHR32015">
    <property type="entry name" value="FASTING INDUCED LIPASE"/>
    <property type="match status" value="1"/>
</dbReference>
<dbReference type="InterPro" id="IPR002918">
    <property type="entry name" value="Lipase_EstA/Esterase_EstB"/>
</dbReference>
<dbReference type="OrthoDB" id="8871309at2"/>
<reference evidence="2 4" key="1">
    <citation type="submission" date="2018-05" db="EMBL/GenBank/DDBJ databases">
        <title>Complete genome sequence of the Type Strain of Streptomyces spongiicola HNM0071, the producer of staurosporine.</title>
        <authorList>
            <person name="Zhou S."/>
            <person name="Huang X."/>
        </authorList>
    </citation>
    <scope>NUCLEOTIDE SEQUENCE [LARGE SCALE GENOMIC DNA]</scope>
    <source>
        <strain evidence="2 4">HNM0071</strain>
    </source>
</reference>
<evidence type="ECO:0000256" key="1">
    <source>
        <dbReference type="SAM" id="SignalP"/>
    </source>
</evidence>
<evidence type="ECO:0000313" key="3">
    <source>
        <dbReference type="EMBL" id="GBP99627.1"/>
    </source>
</evidence>
<dbReference type="PANTHER" id="PTHR32015:SF1">
    <property type="entry name" value="LIPASE"/>
    <property type="match status" value="1"/>
</dbReference>
<dbReference type="KEGG" id="sspo:DDQ41_30630"/>
<evidence type="ECO:0000313" key="5">
    <source>
        <dbReference type="Proteomes" id="UP000265354"/>
    </source>
</evidence>
<dbReference type="Pfam" id="PF01674">
    <property type="entry name" value="Lipase_2"/>
    <property type="match status" value="1"/>
</dbReference>
<dbReference type="EMBL" id="BGZL01000002">
    <property type="protein sequence ID" value="GBP99627.1"/>
    <property type="molecule type" value="Genomic_DNA"/>
</dbReference>
<reference evidence="3 5" key="2">
    <citation type="submission" date="2018-07" db="EMBL/GenBank/DDBJ databases">
        <title>Whole Genome Shotgun Sequence of Streptomyces spongiicola strain 531S.</title>
        <authorList>
            <person name="Dohra H."/>
            <person name="Kodani S."/>
        </authorList>
    </citation>
    <scope>NUCLEOTIDE SEQUENCE [LARGE SCALE GENOMIC DNA]</scope>
    <source>
        <strain evidence="3 5">531S</strain>
    </source>
</reference>
<dbReference type="EMBL" id="CP029254">
    <property type="protein sequence ID" value="AWK12554.1"/>
    <property type="molecule type" value="Genomic_DNA"/>
</dbReference>
<dbReference type="Proteomes" id="UP000265354">
    <property type="component" value="Unassembled WGS sequence"/>
</dbReference>
<feature type="chain" id="PRO_5044578917" evidence="1">
    <location>
        <begin position="29"/>
        <end position="223"/>
    </location>
</feature>
<dbReference type="InterPro" id="IPR029058">
    <property type="entry name" value="AB_hydrolase_fold"/>
</dbReference>
<proteinExistence type="predicted"/>
<protein>
    <submittedName>
        <fullName evidence="3">Lipase</fullName>
    </submittedName>
</protein>
<sequence length="223" mass="23780">MKRSVRTVALGAVAAAITPLLAASPAQADTRDPVIFVHGLSSSSSTWNTWVGKFKADGYDSSELFTWSYNWKQSNKTTASQLATKVAQVRAATGAERVDIVTHSMGALNARWYVKFNGGTSYVDDFVSVAGVNHGTDLSALCAFYTSCWEMVAGSSFLKTLNSGDETPGSVDYLALYSTCDALVNPDSSAKLDGATNVSVGCISHNNMNDNASNYTKVRDFIA</sequence>
<feature type="signal peptide" evidence="1">
    <location>
        <begin position="1"/>
        <end position="28"/>
    </location>
</feature>
<dbReference type="AlphaFoldDB" id="A0A2S1Z877"/>
<dbReference type="Gene3D" id="3.40.50.1820">
    <property type="entry name" value="alpha/beta hydrolase"/>
    <property type="match status" value="1"/>
</dbReference>
<organism evidence="3 5">
    <name type="scientific">Streptomyces spongiicola</name>
    <dbReference type="NCBI Taxonomy" id="1690221"/>
    <lineage>
        <taxon>Bacteria</taxon>
        <taxon>Bacillati</taxon>
        <taxon>Actinomycetota</taxon>
        <taxon>Actinomycetes</taxon>
        <taxon>Kitasatosporales</taxon>
        <taxon>Streptomycetaceae</taxon>
        <taxon>Streptomyces</taxon>
    </lineage>
</organism>
<keyword evidence="1" id="KW-0732">Signal</keyword>
<dbReference type="Proteomes" id="UP000245051">
    <property type="component" value="Chromosome"/>
</dbReference>
<gene>
    <name evidence="2" type="ORF">DDQ41_30630</name>
    <name evidence="3" type="ORF">SSP531S_10220</name>
</gene>
<evidence type="ECO:0000313" key="2">
    <source>
        <dbReference type="EMBL" id="AWK12554.1"/>
    </source>
</evidence>
<name>A0A2S1Z877_9ACTN</name>
<dbReference type="RefSeq" id="WP_109297383.1">
    <property type="nucleotide sequence ID" value="NZ_BGZL01000002.1"/>
</dbReference>
<keyword evidence="4" id="KW-1185">Reference proteome</keyword>
<dbReference type="GO" id="GO:0016042">
    <property type="term" value="P:lipid catabolic process"/>
    <property type="evidence" value="ECO:0007669"/>
    <property type="project" value="InterPro"/>
</dbReference>
<accession>A0A2S1Z877</accession>
<dbReference type="GO" id="GO:0016298">
    <property type="term" value="F:lipase activity"/>
    <property type="evidence" value="ECO:0007669"/>
    <property type="project" value="TreeGrafter"/>
</dbReference>